<feature type="region of interest" description="Disordered" evidence="6">
    <location>
        <begin position="433"/>
        <end position="598"/>
    </location>
</feature>
<evidence type="ECO:0000256" key="4">
    <source>
        <dbReference type="ARBA" id="ARBA00056218"/>
    </source>
</evidence>
<dbReference type="OrthoDB" id="2333384at2759"/>
<proteinExistence type="inferred from homology"/>
<comment type="function">
    <text evidence="4">Component of the regulatory network controlling carbon source utilization through ubiquitination and deubiquitination involving creA, creB, creC, creD and acrB. May be involved in signaling by recognizing appropriately phosphorylated substrates via its arrestin domains and then recruit a HECT-type ubiquitin ligase such as hulA, leading to ubiquitination of the substrate, providing a link between ubiquitination and phosphorylation in protein regulation and stability.</text>
</comment>
<keyword evidence="2" id="KW-0833">Ubl conjugation pathway</keyword>
<organism evidence="8 9">
    <name type="scientific">Blastomyces percursus</name>
    <dbReference type="NCBI Taxonomy" id="1658174"/>
    <lineage>
        <taxon>Eukaryota</taxon>
        <taxon>Fungi</taxon>
        <taxon>Dikarya</taxon>
        <taxon>Ascomycota</taxon>
        <taxon>Pezizomycotina</taxon>
        <taxon>Eurotiomycetes</taxon>
        <taxon>Eurotiomycetidae</taxon>
        <taxon>Onygenales</taxon>
        <taxon>Ajellomycetaceae</taxon>
        <taxon>Blastomyces</taxon>
    </lineage>
</organism>
<comment type="similarity">
    <text evidence="1">Belongs to the arrestin family.</text>
</comment>
<comment type="subunit">
    <text evidence="3">Interacts with hulA.</text>
</comment>
<comment type="caution">
    <text evidence="8">The sequence shown here is derived from an EMBL/GenBank/DDBJ whole genome shotgun (WGS) entry which is preliminary data.</text>
</comment>
<dbReference type="AlphaFoldDB" id="A0A1J9QV27"/>
<evidence type="ECO:0000259" key="7">
    <source>
        <dbReference type="SMART" id="SM01017"/>
    </source>
</evidence>
<dbReference type="InterPro" id="IPR011021">
    <property type="entry name" value="Arrestin-like_N"/>
</dbReference>
<evidence type="ECO:0000256" key="1">
    <source>
        <dbReference type="ARBA" id="ARBA00005298"/>
    </source>
</evidence>
<dbReference type="FunFam" id="2.60.40.640:FF:000018">
    <property type="entry name" value="HECT-type ubiquitin ligase-interacting protein creD"/>
    <property type="match status" value="1"/>
</dbReference>
<dbReference type="GO" id="GO:0070086">
    <property type="term" value="P:ubiquitin-dependent endocytosis"/>
    <property type="evidence" value="ECO:0007669"/>
    <property type="project" value="TreeGrafter"/>
</dbReference>
<dbReference type="PANTHER" id="PTHR11188">
    <property type="entry name" value="ARRESTIN DOMAIN CONTAINING PROTEIN"/>
    <property type="match status" value="1"/>
</dbReference>
<reference evidence="8 9" key="1">
    <citation type="submission" date="2015-08" db="EMBL/GenBank/DDBJ databases">
        <title>Emmonsia species relationships and genome sequence.</title>
        <authorList>
            <person name="Cuomo C.A."/>
            <person name="Schwartz I.S."/>
            <person name="Kenyon C."/>
            <person name="De Hoog G.S."/>
            <person name="Govender N.P."/>
            <person name="Botha A."/>
            <person name="Moreno L."/>
            <person name="De Vries M."/>
            <person name="Munoz J.F."/>
            <person name="Stielow J.B."/>
        </authorList>
    </citation>
    <scope>NUCLEOTIDE SEQUENCE [LARGE SCALE GENOMIC DNA]</scope>
    <source>
        <strain evidence="8 9">EI222</strain>
    </source>
</reference>
<dbReference type="GO" id="GO:0005829">
    <property type="term" value="C:cytosol"/>
    <property type="evidence" value="ECO:0007669"/>
    <property type="project" value="TreeGrafter"/>
</dbReference>
<evidence type="ECO:0000256" key="5">
    <source>
        <dbReference type="ARBA" id="ARBA00079835"/>
    </source>
</evidence>
<evidence type="ECO:0000256" key="6">
    <source>
        <dbReference type="SAM" id="MobiDB-lite"/>
    </source>
</evidence>
<dbReference type="STRING" id="1658174.A0A1J9QV27"/>
<accession>A0A1J9QV27</accession>
<dbReference type="InterPro" id="IPR011022">
    <property type="entry name" value="Arrestin_C-like"/>
</dbReference>
<evidence type="ECO:0000256" key="3">
    <source>
        <dbReference type="ARBA" id="ARBA00038766"/>
    </source>
</evidence>
<evidence type="ECO:0000313" key="9">
    <source>
        <dbReference type="Proteomes" id="UP000242791"/>
    </source>
</evidence>
<feature type="domain" description="Arrestin C-terminal-like" evidence="7">
    <location>
        <begin position="177"/>
        <end position="328"/>
    </location>
</feature>
<dbReference type="SUPFAM" id="SSF81296">
    <property type="entry name" value="E set domains"/>
    <property type="match status" value="1"/>
</dbReference>
<gene>
    <name evidence="8" type="ORF">ACJ73_04552</name>
</gene>
<dbReference type="Pfam" id="PF02752">
    <property type="entry name" value="Arrestin_C"/>
    <property type="match status" value="1"/>
</dbReference>
<dbReference type="SMART" id="SM01017">
    <property type="entry name" value="Arrestin_C"/>
    <property type="match status" value="1"/>
</dbReference>
<dbReference type="InterPro" id="IPR014752">
    <property type="entry name" value="Arrestin-like_C"/>
</dbReference>
<dbReference type="GO" id="GO:0031625">
    <property type="term" value="F:ubiquitin protein ligase binding"/>
    <property type="evidence" value="ECO:0007669"/>
    <property type="project" value="TreeGrafter"/>
</dbReference>
<dbReference type="InterPro" id="IPR050357">
    <property type="entry name" value="Arrestin_domain-protein"/>
</dbReference>
<evidence type="ECO:0000313" key="8">
    <source>
        <dbReference type="EMBL" id="OJD24091.1"/>
    </source>
</evidence>
<feature type="compositionally biased region" description="Basic and acidic residues" evidence="6">
    <location>
        <begin position="570"/>
        <end position="590"/>
    </location>
</feature>
<dbReference type="GO" id="GO:0005886">
    <property type="term" value="C:plasma membrane"/>
    <property type="evidence" value="ECO:0007669"/>
    <property type="project" value="TreeGrafter"/>
</dbReference>
<dbReference type="GO" id="GO:0030674">
    <property type="term" value="F:protein-macromolecule adaptor activity"/>
    <property type="evidence" value="ECO:0007669"/>
    <property type="project" value="TreeGrafter"/>
</dbReference>
<evidence type="ECO:0000256" key="2">
    <source>
        <dbReference type="ARBA" id="ARBA00022786"/>
    </source>
</evidence>
<protein>
    <recommendedName>
        <fullName evidence="5">Carbon catabolite repressor D</fullName>
    </recommendedName>
</protein>
<sequence>MALSFLTSGGTASQAKYFDIRLDDDYIVFRGNEHEAASTLLNGKLLLCLSEPLQIKYLRLHLTGMSKILLQGSSSRRKSLRENRFFEHTWTFRQAGKNKLETLPEGNYDFPFDIILAGSLPESIEGLRDTFITYRFKAEIGRKYAKDIIVRKPLRIIRTLDPSALELSHAMSVENIWPNKIEYSILTPSKALIFGTSVQVDFRLIPLLKGLTIGTISTQLVENHDFVLNPHDDQAAQLSHKWTKVILEDVCTLDQLEKSQSLNRDADGFEFSRILNLPKSLNKCLQDADTRGIKIKHKLKFRVQLRNPDRHLSELRASLPVSIFISPNLPIGDNNNLIDQSVHSTQRVIHTMAQQAPPLYGEHRFDQLYSEIDFSGYRTPGNSSRPVTPFSSVSRNLSIDNINAVVASEPQDISPTALHTRLNNLHLGVATLPLTPPPSESAELTIASSSQESQRVNSEDSTPSINIQSPGIVTPATATSSRRPSEDDVMPSGVATPSSQISEVEHLSRVPSYATAVRSHPSPHSNEGLPDYQSATAGDARRVSITRMRPMQLQQRRDRSPSHRPLLTGETRHRSLFRLHDRSNNNDIQRRSRIAQVS</sequence>
<feature type="compositionally biased region" description="Polar residues" evidence="6">
    <location>
        <begin position="446"/>
        <end position="482"/>
    </location>
</feature>
<dbReference type="Proteomes" id="UP000242791">
    <property type="component" value="Unassembled WGS sequence"/>
</dbReference>
<dbReference type="VEuPathDB" id="FungiDB:ACJ73_04552"/>
<dbReference type="EMBL" id="LGTZ01000637">
    <property type="protein sequence ID" value="OJD24091.1"/>
    <property type="molecule type" value="Genomic_DNA"/>
</dbReference>
<dbReference type="PANTHER" id="PTHR11188:SF17">
    <property type="entry name" value="FI21816P1"/>
    <property type="match status" value="1"/>
</dbReference>
<dbReference type="Gene3D" id="2.60.40.640">
    <property type="match status" value="1"/>
</dbReference>
<dbReference type="Pfam" id="PF00339">
    <property type="entry name" value="Arrestin_N"/>
    <property type="match status" value="1"/>
</dbReference>
<name>A0A1J9QV27_9EURO</name>
<dbReference type="InterPro" id="IPR014756">
    <property type="entry name" value="Ig_E-set"/>
</dbReference>
<keyword evidence="9" id="KW-1185">Reference proteome</keyword>